<accession>A0A7U4E415</accession>
<reference evidence="2 3" key="2">
    <citation type="journal article" date="2012" name="Stand. Genomic Sci.">
        <title>Complete genome sequence of the aquatic bacterium Runella slithyformis type strain (LSU 4(T)).</title>
        <authorList>
            <person name="Copeland A."/>
            <person name="Zhang X."/>
            <person name="Misra M."/>
            <person name="Lapidus A."/>
            <person name="Nolan M."/>
            <person name="Lucas S."/>
            <person name="Deshpande S."/>
            <person name="Cheng J.F."/>
            <person name="Tapia R."/>
            <person name="Goodwin L.A."/>
            <person name="Pitluck S."/>
            <person name="Liolios K."/>
            <person name="Pagani I."/>
            <person name="Ivanova N."/>
            <person name="Mikhailova N."/>
            <person name="Pati A."/>
            <person name="Chen A."/>
            <person name="Palaniappan K."/>
            <person name="Land M."/>
            <person name="Hauser L."/>
            <person name="Pan C."/>
            <person name="Jeffries C.D."/>
            <person name="Detter J.C."/>
            <person name="Brambilla E.M."/>
            <person name="Rohde M."/>
            <person name="Djao O.D."/>
            <person name="Goker M."/>
            <person name="Sikorski J."/>
            <person name="Tindall B.J."/>
            <person name="Woyke T."/>
            <person name="Bristow J."/>
            <person name="Eisen J.A."/>
            <person name="Markowitz V."/>
            <person name="Hugenholtz P."/>
            <person name="Kyrpides N.C."/>
            <person name="Klenk H.P."/>
            <person name="Mavromatis K."/>
        </authorList>
    </citation>
    <scope>NUCLEOTIDE SEQUENCE [LARGE SCALE GENOMIC DNA]</scope>
    <source>
        <strain evidence="3">ATCC 29530 / DSM 19594 / LMG 11500 / NCIMB 11436 / LSU 4</strain>
    </source>
</reference>
<name>A0A7U4E415_RUNSL</name>
<feature type="region of interest" description="Disordered" evidence="1">
    <location>
        <begin position="19"/>
        <end position="53"/>
    </location>
</feature>
<dbReference type="EMBL" id="CP002859">
    <property type="protein sequence ID" value="AEI47021.1"/>
    <property type="molecule type" value="Genomic_DNA"/>
</dbReference>
<dbReference type="PROSITE" id="PS51257">
    <property type="entry name" value="PROKAR_LIPOPROTEIN"/>
    <property type="match status" value="1"/>
</dbReference>
<proteinExistence type="predicted"/>
<organism evidence="2 3">
    <name type="scientific">Runella slithyformis (strain ATCC 29530 / DSM 19594 / LMG 11500 / NCIMB 11436 / LSU 4)</name>
    <dbReference type="NCBI Taxonomy" id="761193"/>
    <lineage>
        <taxon>Bacteria</taxon>
        <taxon>Pseudomonadati</taxon>
        <taxon>Bacteroidota</taxon>
        <taxon>Cytophagia</taxon>
        <taxon>Cytophagales</taxon>
        <taxon>Spirosomataceae</taxon>
        <taxon>Runella</taxon>
    </lineage>
</organism>
<dbReference type="AlphaFoldDB" id="A0A7U4E415"/>
<evidence type="ECO:0000256" key="1">
    <source>
        <dbReference type="SAM" id="MobiDB-lite"/>
    </source>
</evidence>
<evidence type="ECO:0000313" key="3">
    <source>
        <dbReference type="Proteomes" id="UP000000493"/>
    </source>
</evidence>
<dbReference type="Proteomes" id="UP000000493">
    <property type="component" value="Chromosome"/>
</dbReference>
<gene>
    <name evidence="2" type="ordered locus">Runsl_0578</name>
</gene>
<protein>
    <submittedName>
        <fullName evidence="2">Uncharacterized protein</fullName>
    </submittedName>
</protein>
<evidence type="ECO:0000313" key="2">
    <source>
        <dbReference type="EMBL" id="AEI47021.1"/>
    </source>
</evidence>
<sequence>MKTNFLMMLSGILFSACKSSTSGEDEPTSSGTNAFSATVDGKSGKATKSSGGVAGVGGLMTIVGKLDDVNEIPFR</sequence>
<dbReference type="KEGG" id="rsi:Runsl_0578"/>
<feature type="compositionally biased region" description="Polar residues" evidence="1">
    <location>
        <begin position="19"/>
        <end position="36"/>
    </location>
</feature>
<reference evidence="3" key="1">
    <citation type="submission" date="2011-06" db="EMBL/GenBank/DDBJ databases">
        <title>The complete genome of chromosome of Runella slithyformis DSM 19594.</title>
        <authorList>
            <consortium name="US DOE Joint Genome Institute (JGI-PGF)"/>
            <person name="Lucas S."/>
            <person name="Han J."/>
            <person name="Lapidus A."/>
            <person name="Bruce D."/>
            <person name="Goodwin L."/>
            <person name="Pitluck S."/>
            <person name="Peters L."/>
            <person name="Kyrpides N."/>
            <person name="Mavromatis K."/>
            <person name="Ivanova N."/>
            <person name="Ovchinnikova G."/>
            <person name="Zhang X."/>
            <person name="Misra M."/>
            <person name="Detter J.C."/>
            <person name="Tapia R."/>
            <person name="Han C."/>
            <person name="Land M."/>
            <person name="Hauser L."/>
            <person name="Markowitz V."/>
            <person name="Cheng J.-F."/>
            <person name="Hugenholtz P."/>
            <person name="Woyke T."/>
            <person name="Wu D."/>
            <person name="Tindall B."/>
            <person name="Faehrich R."/>
            <person name="Brambilla E."/>
            <person name="Klenk H.-P."/>
            <person name="Eisen J.A."/>
        </authorList>
    </citation>
    <scope>NUCLEOTIDE SEQUENCE [LARGE SCALE GENOMIC DNA]</scope>
    <source>
        <strain evidence="3">ATCC 29530 / DSM 19594 / LMG 11500 / NCIMB 11436 / LSU 4</strain>
    </source>
</reference>
<keyword evidence="3" id="KW-1185">Reference proteome</keyword>
<dbReference type="RefSeq" id="WP_013926345.1">
    <property type="nucleotide sequence ID" value="NC_015703.1"/>
</dbReference>